<dbReference type="STRING" id="576118.SAMN05216216_1389"/>
<evidence type="ECO:0000313" key="6">
    <source>
        <dbReference type="Proteomes" id="UP000199008"/>
    </source>
</evidence>
<evidence type="ECO:0000259" key="4">
    <source>
        <dbReference type="PROSITE" id="PS50995"/>
    </source>
</evidence>
<dbReference type="PRINTS" id="PR00598">
    <property type="entry name" value="HTHMARR"/>
</dbReference>
<sequence>MEEKDPRIKAFTVFIKSSQSVQKLIKQDFLKKEINLNEYAVMELLYHKGDQPIQAIGRRILLGTGSITYVIDKLEDKGFLYRRPCPEDRRKMFACITEAGKEYMDTRVVEQESLINSIFDEWNDDEVEDAINLLKRIGTHAERLLEK</sequence>
<dbReference type="InterPro" id="IPR036390">
    <property type="entry name" value="WH_DNA-bd_sf"/>
</dbReference>
<dbReference type="GO" id="GO:0003700">
    <property type="term" value="F:DNA-binding transcription factor activity"/>
    <property type="evidence" value="ECO:0007669"/>
    <property type="project" value="InterPro"/>
</dbReference>
<dbReference type="PANTHER" id="PTHR33164:SF56">
    <property type="entry name" value="HTH-TYPE TRANSCRIPTIONAL REGULATOR MHQR"/>
    <property type="match status" value="1"/>
</dbReference>
<name>A0A1G9IUK4_9BACL</name>
<dbReference type="RefSeq" id="WP_092988124.1">
    <property type="nucleotide sequence ID" value="NZ_FNFY01000038.1"/>
</dbReference>
<keyword evidence="2" id="KW-0238">DNA-binding</keyword>
<dbReference type="InterPro" id="IPR023187">
    <property type="entry name" value="Tscrpt_reg_MarR-type_CS"/>
</dbReference>
<dbReference type="InterPro" id="IPR000835">
    <property type="entry name" value="HTH_MarR-typ"/>
</dbReference>
<reference evidence="6" key="1">
    <citation type="submission" date="2016-10" db="EMBL/GenBank/DDBJ databases">
        <authorList>
            <person name="Varghese N."/>
            <person name="Submissions S."/>
        </authorList>
    </citation>
    <scope>NUCLEOTIDE SEQUENCE [LARGE SCALE GENOMIC DNA]</scope>
    <source>
        <strain evidence="6">CGMCC 1.8895</strain>
    </source>
</reference>
<gene>
    <name evidence="5" type="ORF">SAMN05216216_1389</name>
</gene>
<dbReference type="Pfam" id="PF01047">
    <property type="entry name" value="MarR"/>
    <property type="match status" value="1"/>
</dbReference>
<organism evidence="5 6">
    <name type="scientific">Lacicoccus qingdaonensis</name>
    <dbReference type="NCBI Taxonomy" id="576118"/>
    <lineage>
        <taxon>Bacteria</taxon>
        <taxon>Bacillati</taxon>
        <taxon>Bacillota</taxon>
        <taxon>Bacilli</taxon>
        <taxon>Bacillales</taxon>
        <taxon>Salinicoccaceae</taxon>
        <taxon>Lacicoccus</taxon>
    </lineage>
</organism>
<dbReference type="InterPro" id="IPR039422">
    <property type="entry name" value="MarR/SlyA-like"/>
</dbReference>
<dbReference type="PROSITE" id="PS50995">
    <property type="entry name" value="HTH_MARR_2"/>
    <property type="match status" value="1"/>
</dbReference>
<evidence type="ECO:0000313" key="5">
    <source>
        <dbReference type="EMBL" id="SDL28978.1"/>
    </source>
</evidence>
<dbReference type="Proteomes" id="UP000199008">
    <property type="component" value="Unassembled WGS sequence"/>
</dbReference>
<evidence type="ECO:0000256" key="2">
    <source>
        <dbReference type="ARBA" id="ARBA00023125"/>
    </source>
</evidence>
<protein>
    <submittedName>
        <fullName evidence="5">Transcriptional regulator, MarR family</fullName>
    </submittedName>
</protein>
<keyword evidence="1" id="KW-0805">Transcription regulation</keyword>
<keyword evidence="6" id="KW-1185">Reference proteome</keyword>
<dbReference type="GO" id="GO:0003677">
    <property type="term" value="F:DNA binding"/>
    <property type="evidence" value="ECO:0007669"/>
    <property type="project" value="UniProtKB-KW"/>
</dbReference>
<dbReference type="EMBL" id="FNFY01000038">
    <property type="protein sequence ID" value="SDL28978.1"/>
    <property type="molecule type" value="Genomic_DNA"/>
</dbReference>
<dbReference type="AlphaFoldDB" id="A0A1G9IUK4"/>
<keyword evidence="3" id="KW-0804">Transcription</keyword>
<feature type="domain" description="HTH marR-type" evidence="4">
    <location>
        <begin position="7"/>
        <end position="139"/>
    </location>
</feature>
<dbReference type="GO" id="GO:0006950">
    <property type="term" value="P:response to stress"/>
    <property type="evidence" value="ECO:0007669"/>
    <property type="project" value="TreeGrafter"/>
</dbReference>
<dbReference type="OrthoDB" id="9799747at2"/>
<evidence type="ECO:0000256" key="3">
    <source>
        <dbReference type="ARBA" id="ARBA00023163"/>
    </source>
</evidence>
<dbReference type="SMART" id="SM00347">
    <property type="entry name" value="HTH_MARR"/>
    <property type="match status" value="1"/>
</dbReference>
<dbReference type="PROSITE" id="PS01117">
    <property type="entry name" value="HTH_MARR_1"/>
    <property type="match status" value="1"/>
</dbReference>
<accession>A0A1G9IUK4</accession>
<dbReference type="Gene3D" id="1.10.10.10">
    <property type="entry name" value="Winged helix-like DNA-binding domain superfamily/Winged helix DNA-binding domain"/>
    <property type="match status" value="1"/>
</dbReference>
<proteinExistence type="predicted"/>
<evidence type="ECO:0000256" key="1">
    <source>
        <dbReference type="ARBA" id="ARBA00023015"/>
    </source>
</evidence>
<dbReference type="SUPFAM" id="SSF46785">
    <property type="entry name" value="Winged helix' DNA-binding domain"/>
    <property type="match status" value="1"/>
</dbReference>
<dbReference type="PANTHER" id="PTHR33164">
    <property type="entry name" value="TRANSCRIPTIONAL REGULATOR, MARR FAMILY"/>
    <property type="match status" value="1"/>
</dbReference>
<dbReference type="InterPro" id="IPR036388">
    <property type="entry name" value="WH-like_DNA-bd_sf"/>
</dbReference>